<feature type="compositionally biased region" description="Basic and acidic residues" evidence="1">
    <location>
        <begin position="30"/>
        <end position="47"/>
    </location>
</feature>
<sequence>MAYRQPLHRLTEANLSRHDESHRKSQTTADEEKQTMKRFKEEDDPYHRFLLTGDSPHQQRDKQETKEGKILKSLSDLVTYECEQERKDRA</sequence>
<dbReference type="EMBL" id="JAFEKC020000008">
    <property type="protein sequence ID" value="KAK0513160.1"/>
    <property type="molecule type" value="Genomic_DNA"/>
</dbReference>
<evidence type="ECO:0000313" key="2">
    <source>
        <dbReference type="EMBL" id="KAK0513160.1"/>
    </source>
</evidence>
<name>A0AA39R1N3_9LECA</name>
<feature type="region of interest" description="Disordered" evidence="1">
    <location>
        <begin position="1"/>
        <end position="73"/>
    </location>
</feature>
<organism evidence="2 3">
    <name type="scientific">Cladonia borealis</name>
    <dbReference type="NCBI Taxonomy" id="184061"/>
    <lineage>
        <taxon>Eukaryota</taxon>
        <taxon>Fungi</taxon>
        <taxon>Dikarya</taxon>
        <taxon>Ascomycota</taxon>
        <taxon>Pezizomycotina</taxon>
        <taxon>Lecanoromycetes</taxon>
        <taxon>OSLEUM clade</taxon>
        <taxon>Lecanoromycetidae</taxon>
        <taxon>Lecanorales</taxon>
        <taxon>Lecanorineae</taxon>
        <taxon>Cladoniaceae</taxon>
        <taxon>Cladonia</taxon>
    </lineage>
</organism>
<keyword evidence="3" id="KW-1185">Reference proteome</keyword>
<comment type="caution">
    <text evidence="2">The sequence shown here is derived from an EMBL/GenBank/DDBJ whole genome shotgun (WGS) entry which is preliminary data.</text>
</comment>
<reference evidence="2" key="1">
    <citation type="submission" date="2023-03" db="EMBL/GenBank/DDBJ databases">
        <title>Complete genome of Cladonia borealis.</title>
        <authorList>
            <person name="Park H."/>
        </authorList>
    </citation>
    <scope>NUCLEOTIDE SEQUENCE</scope>
    <source>
        <strain evidence="2">ANT050790</strain>
    </source>
</reference>
<evidence type="ECO:0000256" key="1">
    <source>
        <dbReference type="SAM" id="MobiDB-lite"/>
    </source>
</evidence>
<protein>
    <submittedName>
        <fullName evidence="2">Uncharacterized protein</fullName>
    </submittedName>
</protein>
<gene>
    <name evidence="2" type="ORF">JMJ35_004146</name>
</gene>
<accession>A0AA39R1N3</accession>
<dbReference type="Proteomes" id="UP001166286">
    <property type="component" value="Unassembled WGS sequence"/>
</dbReference>
<evidence type="ECO:0000313" key="3">
    <source>
        <dbReference type="Proteomes" id="UP001166286"/>
    </source>
</evidence>
<dbReference type="AlphaFoldDB" id="A0AA39R1N3"/>
<feature type="compositionally biased region" description="Basic and acidic residues" evidence="1">
    <location>
        <begin position="9"/>
        <end position="23"/>
    </location>
</feature>
<proteinExistence type="predicted"/>
<feature type="compositionally biased region" description="Basic and acidic residues" evidence="1">
    <location>
        <begin position="57"/>
        <end position="70"/>
    </location>
</feature>